<organism evidence="1 2">
    <name type="scientific">Phytophthora sojae (strain P6497)</name>
    <name type="common">Soybean stem and root rot agent</name>
    <name type="synonym">Phytophthora megasperma f. sp. glycines</name>
    <dbReference type="NCBI Taxonomy" id="1094619"/>
    <lineage>
        <taxon>Eukaryota</taxon>
        <taxon>Sar</taxon>
        <taxon>Stramenopiles</taxon>
        <taxon>Oomycota</taxon>
        <taxon>Peronosporomycetes</taxon>
        <taxon>Peronosporales</taxon>
        <taxon>Peronosporaceae</taxon>
        <taxon>Phytophthora</taxon>
    </lineage>
</organism>
<name>G4ZXB8_PHYSP</name>
<dbReference type="AlphaFoldDB" id="G4ZXB8"/>
<dbReference type="KEGG" id="psoj:PHYSODRAFT_516626"/>
<dbReference type="InParanoid" id="G4ZXB8"/>
<gene>
    <name evidence="1" type="ORF">PHYSODRAFT_516626</name>
</gene>
<keyword evidence="2" id="KW-1185">Reference proteome</keyword>
<feature type="non-terminal residue" evidence="1">
    <location>
        <position position="1"/>
    </location>
</feature>
<dbReference type="GeneID" id="20659828"/>
<evidence type="ECO:0000313" key="1">
    <source>
        <dbReference type="EMBL" id="EGZ12534.1"/>
    </source>
</evidence>
<dbReference type="OMA" id="QTTKCKA"/>
<dbReference type="EMBL" id="JH159157">
    <property type="protein sequence ID" value="EGZ12534.1"/>
    <property type="molecule type" value="Genomic_DNA"/>
</dbReference>
<evidence type="ECO:0000313" key="2">
    <source>
        <dbReference type="Proteomes" id="UP000002640"/>
    </source>
</evidence>
<accession>G4ZXB8</accession>
<sequence>RKIKCKARIIATGDDFVQIKGEHICINDDRIIVRDVQYEMRQLLEVRSLGDLRVVPTRVWRNVKDEIVREHEKGAGLKILAKSKGIGIVKRCRNDANGGDVFRAIET</sequence>
<dbReference type="RefSeq" id="XP_009532867.1">
    <property type="nucleotide sequence ID" value="XM_009534572.1"/>
</dbReference>
<protein>
    <submittedName>
        <fullName evidence="1">Uncharacterized protein</fullName>
    </submittedName>
</protein>
<reference evidence="1 2" key="1">
    <citation type="journal article" date="2006" name="Science">
        <title>Phytophthora genome sequences uncover evolutionary origins and mechanisms of pathogenesis.</title>
        <authorList>
            <person name="Tyler B.M."/>
            <person name="Tripathy S."/>
            <person name="Zhang X."/>
            <person name="Dehal P."/>
            <person name="Jiang R.H."/>
            <person name="Aerts A."/>
            <person name="Arredondo F.D."/>
            <person name="Baxter L."/>
            <person name="Bensasson D."/>
            <person name="Beynon J.L."/>
            <person name="Chapman J."/>
            <person name="Damasceno C.M."/>
            <person name="Dorrance A.E."/>
            <person name="Dou D."/>
            <person name="Dickerman A.W."/>
            <person name="Dubchak I.L."/>
            <person name="Garbelotto M."/>
            <person name="Gijzen M."/>
            <person name="Gordon S.G."/>
            <person name="Govers F."/>
            <person name="Grunwald N.J."/>
            <person name="Huang W."/>
            <person name="Ivors K.L."/>
            <person name="Jones R.W."/>
            <person name="Kamoun S."/>
            <person name="Krampis K."/>
            <person name="Lamour K.H."/>
            <person name="Lee M.K."/>
            <person name="McDonald W.H."/>
            <person name="Medina M."/>
            <person name="Meijer H.J."/>
            <person name="Nordberg E.K."/>
            <person name="Maclean D.J."/>
            <person name="Ospina-Giraldo M.D."/>
            <person name="Morris P.F."/>
            <person name="Phuntumart V."/>
            <person name="Putnam N.H."/>
            <person name="Rash S."/>
            <person name="Rose J.K."/>
            <person name="Sakihama Y."/>
            <person name="Salamov A.A."/>
            <person name="Savidor A."/>
            <person name="Scheuring C.F."/>
            <person name="Smith B.M."/>
            <person name="Sobral B.W."/>
            <person name="Terry A."/>
            <person name="Torto-Alalibo T.A."/>
            <person name="Win J."/>
            <person name="Xu Z."/>
            <person name="Zhang H."/>
            <person name="Grigoriev I.V."/>
            <person name="Rokhsar D.S."/>
            <person name="Boore J.L."/>
        </authorList>
    </citation>
    <scope>NUCLEOTIDE SEQUENCE [LARGE SCALE GENOMIC DNA]</scope>
    <source>
        <strain evidence="1 2">P6497</strain>
    </source>
</reference>
<dbReference type="Proteomes" id="UP000002640">
    <property type="component" value="Unassembled WGS sequence"/>
</dbReference>
<proteinExistence type="predicted"/>